<reference evidence="4" key="1">
    <citation type="journal article" date="2019" name="Int. J. Syst. Evol. Microbiol.">
        <title>The Global Catalogue of Microorganisms (GCM) 10K type strain sequencing project: providing services to taxonomists for standard genome sequencing and annotation.</title>
        <authorList>
            <consortium name="The Broad Institute Genomics Platform"/>
            <consortium name="The Broad Institute Genome Sequencing Center for Infectious Disease"/>
            <person name="Wu L."/>
            <person name="Ma J."/>
        </authorList>
    </citation>
    <scope>NUCLEOTIDE SEQUENCE [LARGE SCALE GENOMIC DNA]</scope>
    <source>
        <strain evidence="4">JCM 31404</strain>
    </source>
</reference>
<name>A0ABQ2RXZ7_9DEIO</name>
<feature type="region of interest" description="Disordered" evidence="1">
    <location>
        <begin position="213"/>
        <end position="232"/>
    </location>
</feature>
<feature type="compositionally biased region" description="Basic and acidic residues" evidence="1">
    <location>
        <begin position="213"/>
        <end position="222"/>
    </location>
</feature>
<keyword evidence="4" id="KW-1185">Reference proteome</keyword>
<dbReference type="InterPro" id="IPR014914">
    <property type="entry name" value="RES_dom"/>
</dbReference>
<protein>
    <recommendedName>
        <fullName evidence="2">RES domain-containing protein</fullName>
    </recommendedName>
</protein>
<comment type="caution">
    <text evidence="3">The sequence shown here is derived from an EMBL/GenBank/DDBJ whole genome shotgun (WGS) entry which is preliminary data.</text>
</comment>
<proteinExistence type="predicted"/>
<evidence type="ECO:0000256" key="1">
    <source>
        <dbReference type="SAM" id="MobiDB-lite"/>
    </source>
</evidence>
<dbReference type="Proteomes" id="UP000634308">
    <property type="component" value="Unassembled WGS sequence"/>
</dbReference>
<accession>A0ABQ2RXZ7</accession>
<feature type="domain" description="RES" evidence="2">
    <location>
        <begin position="22"/>
        <end position="186"/>
    </location>
</feature>
<dbReference type="EMBL" id="BMQM01000025">
    <property type="protein sequence ID" value="GGR67009.1"/>
    <property type="molecule type" value="Genomic_DNA"/>
</dbReference>
<evidence type="ECO:0000259" key="2">
    <source>
        <dbReference type="Pfam" id="PF08808"/>
    </source>
</evidence>
<dbReference type="RefSeq" id="WP_268243921.1">
    <property type="nucleotide sequence ID" value="NZ_BMQM01000025.1"/>
</dbReference>
<sequence>MLPADQLAEALQACPPETFRGTLYRAVNLQYLSSLTSGVSALRAANRYGPPGLTEALYMAVTPDLAMVEANQQYRHEFHMDVIPATAILPVDVDVRRVLDLTRRENQQALGTTVAELTGQWRVEYGAQLEELAKSKADPHRQVKVVRVPTHDIGKAAYEAGFDAIRYESCYAGHRQTNRENYVVFLRSGQPAPKFQLHEDVLRAAEWLAKDQAKRERAERHATRAAQRRSKT</sequence>
<organism evidence="3 4">
    <name type="scientific">Deinococcus seoulensis</name>
    <dbReference type="NCBI Taxonomy" id="1837379"/>
    <lineage>
        <taxon>Bacteria</taxon>
        <taxon>Thermotogati</taxon>
        <taxon>Deinococcota</taxon>
        <taxon>Deinococci</taxon>
        <taxon>Deinococcales</taxon>
        <taxon>Deinococcaceae</taxon>
        <taxon>Deinococcus</taxon>
    </lineage>
</organism>
<dbReference type="Pfam" id="PF08808">
    <property type="entry name" value="RES"/>
    <property type="match status" value="1"/>
</dbReference>
<evidence type="ECO:0000313" key="3">
    <source>
        <dbReference type="EMBL" id="GGR67009.1"/>
    </source>
</evidence>
<gene>
    <name evidence="3" type="ORF">GCM10008959_31480</name>
</gene>
<evidence type="ECO:0000313" key="4">
    <source>
        <dbReference type="Proteomes" id="UP000634308"/>
    </source>
</evidence>